<comment type="caution">
    <text evidence="2">The sequence shown here is derived from an EMBL/GenBank/DDBJ whole genome shotgun (WGS) entry which is preliminary data.</text>
</comment>
<accession>A0AAD6VEW6</accession>
<protein>
    <submittedName>
        <fullName evidence="2">Uncharacterized protein</fullName>
    </submittedName>
</protein>
<proteinExistence type="predicted"/>
<organism evidence="2 3">
    <name type="scientific">Mycena pura</name>
    <dbReference type="NCBI Taxonomy" id="153505"/>
    <lineage>
        <taxon>Eukaryota</taxon>
        <taxon>Fungi</taxon>
        <taxon>Dikarya</taxon>
        <taxon>Basidiomycota</taxon>
        <taxon>Agaricomycotina</taxon>
        <taxon>Agaricomycetes</taxon>
        <taxon>Agaricomycetidae</taxon>
        <taxon>Agaricales</taxon>
        <taxon>Marasmiineae</taxon>
        <taxon>Mycenaceae</taxon>
        <taxon>Mycena</taxon>
    </lineage>
</organism>
<evidence type="ECO:0000256" key="1">
    <source>
        <dbReference type="SAM" id="MobiDB-lite"/>
    </source>
</evidence>
<feature type="compositionally biased region" description="Polar residues" evidence="1">
    <location>
        <begin position="203"/>
        <end position="213"/>
    </location>
</feature>
<dbReference type="EMBL" id="JARJCW010000031">
    <property type="protein sequence ID" value="KAJ7209321.1"/>
    <property type="molecule type" value="Genomic_DNA"/>
</dbReference>
<dbReference type="PANTHER" id="PTHR46579">
    <property type="entry name" value="F5/8 TYPE C DOMAIN-CONTAINING PROTEIN-RELATED"/>
    <property type="match status" value="1"/>
</dbReference>
<feature type="compositionally biased region" description="Basic and acidic residues" evidence="1">
    <location>
        <begin position="179"/>
        <end position="193"/>
    </location>
</feature>
<reference evidence="2" key="1">
    <citation type="submission" date="2023-03" db="EMBL/GenBank/DDBJ databases">
        <title>Massive genome expansion in bonnet fungi (Mycena s.s.) driven by repeated elements and novel gene families across ecological guilds.</title>
        <authorList>
            <consortium name="Lawrence Berkeley National Laboratory"/>
            <person name="Harder C.B."/>
            <person name="Miyauchi S."/>
            <person name="Viragh M."/>
            <person name="Kuo A."/>
            <person name="Thoen E."/>
            <person name="Andreopoulos B."/>
            <person name="Lu D."/>
            <person name="Skrede I."/>
            <person name="Drula E."/>
            <person name="Henrissat B."/>
            <person name="Morin E."/>
            <person name="Kohler A."/>
            <person name="Barry K."/>
            <person name="LaButti K."/>
            <person name="Morin E."/>
            <person name="Salamov A."/>
            <person name="Lipzen A."/>
            <person name="Mereny Z."/>
            <person name="Hegedus B."/>
            <person name="Baldrian P."/>
            <person name="Stursova M."/>
            <person name="Weitz H."/>
            <person name="Taylor A."/>
            <person name="Grigoriev I.V."/>
            <person name="Nagy L.G."/>
            <person name="Martin F."/>
            <person name="Kauserud H."/>
        </authorList>
    </citation>
    <scope>NUCLEOTIDE SEQUENCE</scope>
    <source>
        <strain evidence="2">9144</strain>
    </source>
</reference>
<keyword evidence="3" id="KW-1185">Reference proteome</keyword>
<feature type="compositionally biased region" description="Acidic residues" evidence="1">
    <location>
        <begin position="159"/>
        <end position="178"/>
    </location>
</feature>
<sequence length="623" mass="70600">MNEFTAPGKLIPTFKNPLGVLVAVRIMPLIADLQAIRKVAGYMAFNATQFCNWCLLKRDEIEDLNHTSWSFRDGVTVLRQARAWLHAETVSLKNILSKESGVRWSPTHDLVQFNPVWHVILGFMHNWLEGILMQHLRVFWGIGRPKKTTKDNQNLGTLDDNDETFTESDMSESASEVEELTKERLEQHQRIQEEEMETDPETNDGSATPTPATFLNLPLDDDEAQEDEDFLDFEAPGMFNFPPADPGKIRTCIKKILLPTWVARPPNNLGDAQHGKLKASEYLTLFTAIFLLILPELWWNKRNYELALLRNFHNLIGATNIIASFSTSNAEADKFTNHYAAYREDLAALFPMGFHSVPNHHFAMHNARLLKFWGPMACLSEFAGERMNGMLQNIETNRHLDDMPLTMLQQMARRGRLEAKLNDEQADGGPVGQLAQILHPALAASTKAAQPLSEQEVAKILKDAKDLDDDDYQMLLQYQTSKGLPWRSFDQLPHPPGSLILPPCALKPKQFKLGDHHFGCHKSNRGTSSIQFRDPSSQAILTGIIDEIWQMPLEGHMQTFILIQKHKLLPMALLAKTPFPTFLLFKATAVYAQQSNHFCIIEPEHIITHLTAYGRPKGTFAID</sequence>
<dbReference type="AlphaFoldDB" id="A0AAD6VEW6"/>
<dbReference type="Proteomes" id="UP001219525">
    <property type="component" value="Unassembled WGS sequence"/>
</dbReference>
<feature type="region of interest" description="Disordered" evidence="1">
    <location>
        <begin position="150"/>
        <end position="217"/>
    </location>
</feature>
<dbReference type="PANTHER" id="PTHR46579:SF1">
    <property type="entry name" value="F5_8 TYPE C DOMAIN-CONTAINING PROTEIN"/>
    <property type="match status" value="1"/>
</dbReference>
<evidence type="ECO:0000313" key="3">
    <source>
        <dbReference type="Proteomes" id="UP001219525"/>
    </source>
</evidence>
<name>A0AAD6VEW6_9AGAR</name>
<gene>
    <name evidence="2" type="ORF">GGX14DRAFT_632632</name>
</gene>
<evidence type="ECO:0000313" key="2">
    <source>
        <dbReference type="EMBL" id="KAJ7209321.1"/>
    </source>
</evidence>